<proteinExistence type="predicted"/>
<name>A0A264VTZ1_PRORE</name>
<reference evidence="1 2" key="1">
    <citation type="submission" date="2017-07" db="EMBL/GenBank/DDBJ databases">
        <title>blaIMP-27 on transferable plasmids in Proteus mirabilis and Providencia rettgeri.</title>
        <authorList>
            <person name="Potter R."/>
        </authorList>
    </citation>
    <scope>NUCLEOTIDE SEQUENCE [LARGE SCALE GENOMIC DNA]</scope>
    <source>
        <strain evidence="1 2">PR1</strain>
    </source>
</reference>
<dbReference type="AlphaFoldDB" id="A0A264VTZ1"/>
<dbReference type="Proteomes" id="UP000216001">
    <property type="component" value="Unassembled WGS sequence"/>
</dbReference>
<comment type="caution">
    <text evidence="1">The sequence shown here is derived from an EMBL/GenBank/DDBJ whole genome shotgun (WGS) entry which is preliminary data.</text>
</comment>
<sequence>MSINITNFFNRVRNYFIPNSKRNLDITKINKTQLSLPASKFNSIPKVINTEEEAIQFAETHYFLPENFIHRKGCDTSLNNLTTDNQRVELKIKKDINSFFNSKIKDHSETLTKVNNNLIPSSQPTKKHSSLNQIGLDIPRMNIFVKNKDNNPTKLQSIIDINKYLGKLPPSHICHICNITNQAHLAEGTIKASEMISKTQSEFLFQDHGKSSIMINILDNNSYQVKSEGYFNLINTKTGKKVNNSEVIAETTTHFTFDEQDKLIAEKQDKLTLKIKIETNPPHLSLDSIANSNLMI</sequence>
<gene>
    <name evidence="1" type="ORF">CHI95_09350</name>
</gene>
<dbReference type="RefSeq" id="WP_094961473.1">
    <property type="nucleotide sequence ID" value="NZ_NOWC01000009.1"/>
</dbReference>
<organism evidence="1 2">
    <name type="scientific">Providencia rettgeri</name>
    <dbReference type="NCBI Taxonomy" id="587"/>
    <lineage>
        <taxon>Bacteria</taxon>
        <taxon>Pseudomonadati</taxon>
        <taxon>Pseudomonadota</taxon>
        <taxon>Gammaproteobacteria</taxon>
        <taxon>Enterobacterales</taxon>
        <taxon>Morganellaceae</taxon>
        <taxon>Providencia</taxon>
    </lineage>
</organism>
<evidence type="ECO:0000313" key="2">
    <source>
        <dbReference type="Proteomes" id="UP000216001"/>
    </source>
</evidence>
<dbReference type="EMBL" id="NOWC01000009">
    <property type="protein sequence ID" value="OZS74781.1"/>
    <property type="molecule type" value="Genomic_DNA"/>
</dbReference>
<protein>
    <submittedName>
        <fullName evidence="1">Uncharacterized protein</fullName>
    </submittedName>
</protein>
<accession>A0A264VTZ1</accession>
<evidence type="ECO:0000313" key="1">
    <source>
        <dbReference type="EMBL" id="OZS74781.1"/>
    </source>
</evidence>